<dbReference type="EMBL" id="CP041695">
    <property type="protein sequence ID" value="QDP81423.1"/>
    <property type="molecule type" value="Genomic_DNA"/>
</dbReference>
<dbReference type="GO" id="GO:0005886">
    <property type="term" value="C:plasma membrane"/>
    <property type="evidence" value="ECO:0007669"/>
    <property type="project" value="TreeGrafter"/>
</dbReference>
<keyword evidence="6 8" id="KW-0472">Membrane</keyword>
<protein>
    <submittedName>
        <fullName evidence="9">Aquaporin family protein</fullName>
    </submittedName>
    <submittedName>
        <fullName evidence="10">Glyceroaquaporin</fullName>
    </submittedName>
</protein>
<dbReference type="Gene3D" id="1.20.1080.10">
    <property type="entry name" value="Glycerol uptake facilitator protein"/>
    <property type="match status" value="1"/>
</dbReference>
<evidence type="ECO:0000313" key="12">
    <source>
        <dbReference type="Proteomes" id="UP000317039"/>
    </source>
</evidence>
<gene>
    <name evidence="10" type="primary">gla_2</name>
    <name evidence="9" type="ORF">FOH10_24585</name>
    <name evidence="10" type="ORF">NCTC1934_03054</name>
</gene>
<dbReference type="GeneID" id="80335541"/>
<evidence type="ECO:0000256" key="3">
    <source>
        <dbReference type="ARBA" id="ARBA00022448"/>
    </source>
</evidence>
<sequence>MDFGTIFASEALGTGILILLGAGVVANVLLAKSKGFEGGWLLISFGWGLGVFAGVYAAYKTGGHLNPAVTIGNLFAGFDEYAPGVPVNAANTLAYLSGQLVGAFLGACVAYLAYKRHFDAEPDEEKKLGVFSTVPAIRSYPWNFLTEVIATFVLVFVIVAFGKTPSGLGPLAAALLVVGIGASLGGPTGYAINPARDLGPRIAYALLPTQHSAEVPPKAVSADLGVGVGGHRDLPDRETAHRKDPDWSYAWVPVLGPLLGGALAGLAAQVFL</sequence>
<evidence type="ECO:0000256" key="4">
    <source>
        <dbReference type="ARBA" id="ARBA00022692"/>
    </source>
</evidence>
<keyword evidence="5 8" id="KW-1133">Transmembrane helix</keyword>
<dbReference type="Proteomes" id="UP000317039">
    <property type="component" value="Chromosome"/>
</dbReference>
<keyword evidence="4 7" id="KW-0812">Transmembrane</keyword>
<comment type="similarity">
    <text evidence="2 7">Belongs to the MIP/aquaporin (TC 1.A.8) family.</text>
</comment>
<reference evidence="10 11" key="1">
    <citation type="submission" date="2018-06" db="EMBL/GenBank/DDBJ databases">
        <authorList>
            <consortium name="Pathogen Informatics"/>
            <person name="Doyle S."/>
        </authorList>
    </citation>
    <scope>NUCLEOTIDE SEQUENCE [LARGE SCALE GENOMIC DNA]</scope>
    <source>
        <strain evidence="10 11">NCTC1934</strain>
    </source>
</reference>
<feature type="transmembrane region" description="Helical" evidence="8">
    <location>
        <begin position="144"/>
        <end position="162"/>
    </location>
</feature>
<evidence type="ECO:0000313" key="11">
    <source>
        <dbReference type="Proteomes" id="UP000255467"/>
    </source>
</evidence>
<dbReference type="PRINTS" id="PR00783">
    <property type="entry name" value="MINTRINSICP"/>
</dbReference>
<dbReference type="InterPro" id="IPR050363">
    <property type="entry name" value="MIP/Aquaporin"/>
</dbReference>
<organism evidence="10 11">
    <name type="scientific">Nocardia otitidiscaviarum</name>
    <dbReference type="NCBI Taxonomy" id="1823"/>
    <lineage>
        <taxon>Bacteria</taxon>
        <taxon>Bacillati</taxon>
        <taxon>Actinomycetota</taxon>
        <taxon>Actinomycetes</taxon>
        <taxon>Mycobacteriales</taxon>
        <taxon>Nocardiaceae</taxon>
        <taxon>Nocardia</taxon>
    </lineage>
</organism>
<dbReference type="Pfam" id="PF00230">
    <property type="entry name" value="MIP"/>
    <property type="match status" value="1"/>
</dbReference>
<evidence type="ECO:0000256" key="6">
    <source>
        <dbReference type="ARBA" id="ARBA00023136"/>
    </source>
</evidence>
<evidence type="ECO:0000256" key="8">
    <source>
        <dbReference type="SAM" id="Phobius"/>
    </source>
</evidence>
<dbReference type="EMBL" id="UGRY01000002">
    <property type="protein sequence ID" value="SUA77501.1"/>
    <property type="molecule type" value="Genomic_DNA"/>
</dbReference>
<dbReference type="KEGG" id="nod:FOH10_24585"/>
<proteinExistence type="inferred from homology"/>
<dbReference type="PANTHER" id="PTHR43829">
    <property type="entry name" value="AQUAPORIN OR AQUAGLYCEROPORIN RELATED"/>
    <property type="match status" value="1"/>
</dbReference>
<feature type="transmembrane region" description="Helical" evidence="8">
    <location>
        <begin position="249"/>
        <end position="271"/>
    </location>
</feature>
<dbReference type="STRING" id="1406858.GCA_000710895_04872"/>
<keyword evidence="11" id="KW-1185">Reference proteome</keyword>
<accession>A0A378YM22</accession>
<feature type="transmembrane region" description="Helical" evidence="8">
    <location>
        <begin position="38"/>
        <end position="59"/>
    </location>
</feature>
<evidence type="ECO:0000256" key="2">
    <source>
        <dbReference type="ARBA" id="ARBA00006175"/>
    </source>
</evidence>
<dbReference type="InterPro" id="IPR022357">
    <property type="entry name" value="MIP_CS"/>
</dbReference>
<dbReference type="PROSITE" id="PS00221">
    <property type="entry name" value="MIP"/>
    <property type="match status" value="1"/>
</dbReference>
<evidence type="ECO:0000313" key="10">
    <source>
        <dbReference type="EMBL" id="SUA77501.1"/>
    </source>
</evidence>
<reference evidence="9 12" key="2">
    <citation type="submission" date="2019-07" db="EMBL/GenBank/DDBJ databases">
        <title>Complete Genome Sequence and Methylome Analysis of Nocardia otitidis-caviarum NEB252.</title>
        <authorList>
            <person name="Fomenkov A."/>
            <person name="Anton B.P."/>
            <person name="Vincze T."/>
            <person name="Roberts R.J."/>
        </authorList>
    </citation>
    <scope>NUCLEOTIDE SEQUENCE [LARGE SCALE GENOMIC DNA]</scope>
    <source>
        <strain evidence="9 12">NEB252</strain>
    </source>
</reference>
<feature type="transmembrane region" description="Helical" evidence="8">
    <location>
        <begin position="93"/>
        <end position="114"/>
    </location>
</feature>
<dbReference type="GO" id="GO:0015254">
    <property type="term" value="F:glycerol channel activity"/>
    <property type="evidence" value="ECO:0007669"/>
    <property type="project" value="TreeGrafter"/>
</dbReference>
<dbReference type="InterPro" id="IPR000425">
    <property type="entry name" value="MIP"/>
</dbReference>
<name>A0A378YM22_9NOCA</name>
<dbReference type="Proteomes" id="UP000255467">
    <property type="component" value="Unassembled WGS sequence"/>
</dbReference>
<evidence type="ECO:0000313" key="9">
    <source>
        <dbReference type="EMBL" id="QDP81423.1"/>
    </source>
</evidence>
<dbReference type="RefSeq" id="WP_039810827.1">
    <property type="nucleotide sequence ID" value="NZ_CP041695.1"/>
</dbReference>
<keyword evidence="3 7" id="KW-0813">Transport</keyword>
<feature type="transmembrane region" description="Helical" evidence="8">
    <location>
        <begin position="12"/>
        <end position="31"/>
    </location>
</feature>
<dbReference type="InterPro" id="IPR023271">
    <property type="entry name" value="Aquaporin-like"/>
</dbReference>
<dbReference type="OrthoDB" id="9807293at2"/>
<dbReference type="SUPFAM" id="SSF81338">
    <property type="entry name" value="Aquaporin-like"/>
    <property type="match status" value="1"/>
</dbReference>
<dbReference type="AlphaFoldDB" id="A0A378YM22"/>
<dbReference type="PANTHER" id="PTHR43829:SF9">
    <property type="entry name" value="AQUAPORIN-9"/>
    <property type="match status" value="1"/>
</dbReference>
<feature type="transmembrane region" description="Helical" evidence="8">
    <location>
        <begin position="168"/>
        <end position="192"/>
    </location>
</feature>
<comment type="subcellular location">
    <subcellularLocation>
        <location evidence="1">Membrane</location>
        <topology evidence="1">Multi-pass membrane protein</topology>
    </subcellularLocation>
</comment>
<evidence type="ECO:0000256" key="5">
    <source>
        <dbReference type="ARBA" id="ARBA00022989"/>
    </source>
</evidence>
<evidence type="ECO:0000256" key="7">
    <source>
        <dbReference type="RuleBase" id="RU000477"/>
    </source>
</evidence>
<evidence type="ECO:0000256" key="1">
    <source>
        <dbReference type="ARBA" id="ARBA00004141"/>
    </source>
</evidence>